<protein>
    <submittedName>
        <fullName evidence="1">Uncharacterized protein</fullName>
    </submittedName>
</protein>
<evidence type="ECO:0000313" key="2">
    <source>
        <dbReference type="Proteomes" id="UP001066276"/>
    </source>
</evidence>
<evidence type="ECO:0000313" key="1">
    <source>
        <dbReference type="EMBL" id="KAJ1210875.1"/>
    </source>
</evidence>
<name>A0AAV7WA09_PLEWA</name>
<accession>A0AAV7WA09</accession>
<dbReference type="Proteomes" id="UP001066276">
    <property type="component" value="Chromosome 1_2"/>
</dbReference>
<reference evidence="1" key="1">
    <citation type="journal article" date="2022" name="bioRxiv">
        <title>Sequencing and chromosome-scale assembly of the giantPleurodeles waltlgenome.</title>
        <authorList>
            <person name="Brown T."/>
            <person name="Elewa A."/>
            <person name="Iarovenko S."/>
            <person name="Subramanian E."/>
            <person name="Araus A.J."/>
            <person name="Petzold A."/>
            <person name="Susuki M."/>
            <person name="Suzuki K.-i.T."/>
            <person name="Hayashi T."/>
            <person name="Toyoda A."/>
            <person name="Oliveira C."/>
            <person name="Osipova E."/>
            <person name="Leigh N.D."/>
            <person name="Simon A."/>
            <person name="Yun M.H."/>
        </authorList>
    </citation>
    <scope>NUCLEOTIDE SEQUENCE</scope>
    <source>
        <strain evidence="1">20211129_DDA</strain>
        <tissue evidence="1">Liver</tissue>
    </source>
</reference>
<organism evidence="1 2">
    <name type="scientific">Pleurodeles waltl</name>
    <name type="common">Iberian ribbed newt</name>
    <dbReference type="NCBI Taxonomy" id="8319"/>
    <lineage>
        <taxon>Eukaryota</taxon>
        <taxon>Metazoa</taxon>
        <taxon>Chordata</taxon>
        <taxon>Craniata</taxon>
        <taxon>Vertebrata</taxon>
        <taxon>Euteleostomi</taxon>
        <taxon>Amphibia</taxon>
        <taxon>Batrachia</taxon>
        <taxon>Caudata</taxon>
        <taxon>Salamandroidea</taxon>
        <taxon>Salamandridae</taxon>
        <taxon>Pleurodelinae</taxon>
        <taxon>Pleurodeles</taxon>
    </lineage>
</organism>
<sequence>MAGRQRVGGRGVQDKSSIRRVRRRRAHFVDAHVCYDLGTEIEEGLVGDSGPAFGMPDSLEQRTWGEASKMATFIDIIEPIVISDSEVDDVPQEGSTKAGAFEPQQVQQFKVISEPEFQIIHRWVSPMVNKVQRWQVDEDSIVPVEFVLGPQPQVVRQLGSSKESLIRLQQMRIEGLSLLVKSLHSESQPGVVKMVLGCDNCSGLRASRGMARQKAAIERTSRVGTPAKVCAPLEMPA</sequence>
<dbReference type="AlphaFoldDB" id="A0AAV7WA09"/>
<comment type="caution">
    <text evidence="1">The sequence shown here is derived from an EMBL/GenBank/DDBJ whole genome shotgun (WGS) entry which is preliminary data.</text>
</comment>
<keyword evidence="2" id="KW-1185">Reference proteome</keyword>
<gene>
    <name evidence="1" type="ORF">NDU88_006237</name>
</gene>
<proteinExistence type="predicted"/>
<dbReference type="EMBL" id="JANPWB010000002">
    <property type="protein sequence ID" value="KAJ1210875.1"/>
    <property type="molecule type" value="Genomic_DNA"/>
</dbReference>